<feature type="domain" description="Glycosyltransferase 2-like" evidence="1">
    <location>
        <begin position="7"/>
        <end position="161"/>
    </location>
</feature>
<dbReference type="AlphaFoldDB" id="A0A426TR74"/>
<dbReference type="Pfam" id="PF00535">
    <property type="entry name" value="Glycos_transf_2"/>
    <property type="match status" value="1"/>
</dbReference>
<dbReference type="EMBL" id="RSAS01000900">
    <property type="protein sequence ID" value="RRR65905.1"/>
    <property type="molecule type" value="Genomic_DNA"/>
</dbReference>
<sequence length="325" mass="37160">MNPKQLSVIIPTYNRLGRLKDVLTALEAQTYPLEQFEVIVVSDGSSDGTHAYLAHIQTRLQLHAIIQENQGPAAARNAGIARATGEIVVFLDDDVVPVPVFLAEHMRIHQHQPAAIVLGPMLSPPAFKLSPWVYWEQEMLMKQYRALEQGKWRPTARQFYTGNSSLPRSYLVAAGGFDTRFRRAEDLELGYRLARMQVQFCFNAQAIGYHYAERSWRSWIEIPYSYGRSDILFARAGEAWLAPTLRKEFRGRHLFIRLLVMLCLDHFTLSRLFLTGLRALAVHSYTAGWPKLARFTLSAIFNLRYYQGVADELGGRERFLIADSR</sequence>
<dbReference type="InterPro" id="IPR001173">
    <property type="entry name" value="Glyco_trans_2-like"/>
</dbReference>
<dbReference type="PANTHER" id="PTHR43685:SF3">
    <property type="entry name" value="SLR2126 PROTEIN"/>
    <property type="match status" value="1"/>
</dbReference>
<dbReference type="PANTHER" id="PTHR43685">
    <property type="entry name" value="GLYCOSYLTRANSFERASE"/>
    <property type="match status" value="1"/>
</dbReference>
<dbReference type="InterPro" id="IPR050834">
    <property type="entry name" value="Glycosyltransf_2"/>
</dbReference>
<reference evidence="2 3" key="1">
    <citation type="submission" date="2018-12" db="EMBL/GenBank/DDBJ databases">
        <title>Genome Sequence of Candidatus Viridilinea halotolerans isolated from saline sulfide-rich spring.</title>
        <authorList>
            <person name="Grouzdev D.S."/>
            <person name="Burganskaya E.I."/>
            <person name="Krutkina M.S."/>
            <person name="Sukhacheva M.V."/>
            <person name="Gorlenko V.M."/>
        </authorList>
    </citation>
    <scope>NUCLEOTIDE SEQUENCE [LARGE SCALE GENOMIC DNA]</scope>
    <source>
        <strain evidence="2">Chok-6</strain>
    </source>
</reference>
<keyword evidence="2" id="KW-0808">Transferase</keyword>
<protein>
    <submittedName>
        <fullName evidence="2">Glycosyltransferase</fullName>
    </submittedName>
</protein>
<dbReference type="NCBIfam" id="NF041875">
    <property type="entry name" value="EPS_EpsD"/>
    <property type="match status" value="1"/>
</dbReference>
<evidence type="ECO:0000259" key="1">
    <source>
        <dbReference type="Pfam" id="PF00535"/>
    </source>
</evidence>
<dbReference type="Gene3D" id="3.90.550.10">
    <property type="entry name" value="Spore Coat Polysaccharide Biosynthesis Protein SpsA, Chain A"/>
    <property type="match status" value="1"/>
</dbReference>
<dbReference type="CDD" id="cd00761">
    <property type="entry name" value="Glyco_tranf_GTA_type"/>
    <property type="match status" value="1"/>
</dbReference>
<dbReference type="GO" id="GO:0016740">
    <property type="term" value="F:transferase activity"/>
    <property type="evidence" value="ECO:0007669"/>
    <property type="project" value="UniProtKB-KW"/>
</dbReference>
<dbReference type="SUPFAM" id="SSF53448">
    <property type="entry name" value="Nucleotide-diphospho-sugar transferases"/>
    <property type="match status" value="1"/>
</dbReference>
<comment type="caution">
    <text evidence="2">The sequence shown here is derived from an EMBL/GenBank/DDBJ whole genome shotgun (WGS) entry which is preliminary data.</text>
</comment>
<accession>A0A426TR74</accession>
<proteinExistence type="predicted"/>
<gene>
    <name evidence="2" type="ORF">EI684_21775</name>
</gene>
<evidence type="ECO:0000313" key="2">
    <source>
        <dbReference type="EMBL" id="RRR65905.1"/>
    </source>
</evidence>
<dbReference type="Proteomes" id="UP000280307">
    <property type="component" value="Unassembled WGS sequence"/>
</dbReference>
<evidence type="ECO:0000313" key="3">
    <source>
        <dbReference type="Proteomes" id="UP000280307"/>
    </source>
</evidence>
<dbReference type="InterPro" id="IPR029044">
    <property type="entry name" value="Nucleotide-diphossugar_trans"/>
</dbReference>
<organism evidence="2 3">
    <name type="scientific">Candidatus Viridilinea halotolerans</name>
    <dbReference type="NCBI Taxonomy" id="2491704"/>
    <lineage>
        <taxon>Bacteria</taxon>
        <taxon>Bacillati</taxon>
        <taxon>Chloroflexota</taxon>
        <taxon>Chloroflexia</taxon>
        <taxon>Chloroflexales</taxon>
        <taxon>Chloroflexineae</taxon>
        <taxon>Oscillochloridaceae</taxon>
        <taxon>Candidatus Viridilinea</taxon>
    </lineage>
</organism>
<name>A0A426TR74_9CHLR</name>